<gene>
    <name evidence="2" type="ORF">M9978_15920</name>
</gene>
<evidence type="ECO:0000313" key="2">
    <source>
        <dbReference type="EMBL" id="MCP3731913.1"/>
    </source>
</evidence>
<name>A0A9X2HR12_9SPHN</name>
<feature type="signal peptide" evidence="1">
    <location>
        <begin position="1"/>
        <end position="18"/>
    </location>
</feature>
<dbReference type="AlphaFoldDB" id="A0A9X2HR12"/>
<proteinExistence type="predicted"/>
<evidence type="ECO:0000313" key="3">
    <source>
        <dbReference type="Proteomes" id="UP001139451"/>
    </source>
</evidence>
<evidence type="ECO:0000256" key="1">
    <source>
        <dbReference type="SAM" id="SignalP"/>
    </source>
</evidence>
<accession>A0A9X2HR12</accession>
<evidence type="ECO:0008006" key="4">
    <source>
        <dbReference type="Google" id="ProtNLM"/>
    </source>
</evidence>
<dbReference type="RefSeq" id="WP_254294890.1">
    <property type="nucleotide sequence ID" value="NZ_JAMLDX010000013.1"/>
</dbReference>
<feature type="chain" id="PRO_5040914133" description="TonB C-terminal domain-containing protein" evidence="1">
    <location>
        <begin position="19"/>
        <end position="139"/>
    </location>
</feature>
<organism evidence="2 3">
    <name type="scientific">Sphingomonas tagetis</name>
    <dbReference type="NCBI Taxonomy" id="2949092"/>
    <lineage>
        <taxon>Bacteria</taxon>
        <taxon>Pseudomonadati</taxon>
        <taxon>Pseudomonadota</taxon>
        <taxon>Alphaproteobacteria</taxon>
        <taxon>Sphingomonadales</taxon>
        <taxon>Sphingomonadaceae</taxon>
        <taxon>Sphingomonas</taxon>
    </lineage>
</organism>
<reference evidence="2" key="1">
    <citation type="submission" date="2022-05" db="EMBL/GenBank/DDBJ databases">
        <title>Sphingomonas sp. strain MG17 Genome sequencing and assembly.</title>
        <authorList>
            <person name="Kim I."/>
        </authorList>
    </citation>
    <scope>NUCLEOTIDE SEQUENCE</scope>
    <source>
        <strain evidence="2">MG17</strain>
    </source>
</reference>
<protein>
    <recommendedName>
        <fullName evidence="4">TonB C-terminal domain-containing protein</fullName>
    </recommendedName>
</protein>
<sequence>MAGALAPLLLIAAQATPAAPPVQTERARIDWASLPDLPYRQPPQVTAPMNTYVRAQTRARRCKVQRRVTDKQPALRIEVAVLVHPEDGVRTSVPRAAGCPMVEQYAAGLVTAFARNNLAARTAAAEQWYRATVTFVWKK</sequence>
<keyword evidence="1" id="KW-0732">Signal</keyword>
<keyword evidence="3" id="KW-1185">Reference proteome</keyword>
<dbReference type="Proteomes" id="UP001139451">
    <property type="component" value="Unassembled WGS sequence"/>
</dbReference>
<dbReference type="EMBL" id="JAMLDX010000013">
    <property type="protein sequence ID" value="MCP3731913.1"/>
    <property type="molecule type" value="Genomic_DNA"/>
</dbReference>
<comment type="caution">
    <text evidence="2">The sequence shown here is derived from an EMBL/GenBank/DDBJ whole genome shotgun (WGS) entry which is preliminary data.</text>
</comment>